<evidence type="ECO:0000313" key="1">
    <source>
        <dbReference type="EMBL" id="MDC7685224.1"/>
    </source>
</evidence>
<keyword evidence="2" id="KW-1185">Reference proteome</keyword>
<dbReference type="RefSeq" id="WP_272749729.1">
    <property type="nucleotide sequence ID" value="NZ_JAQQKX010000025.1"/>
</dbReference>
<proteinExistence type="predicted"/>
<accession>A0ABT5HZ07</accession>
<dbReference type="Proteomes" id="UP001214854">
    <property type="component" value="Unassembled WGS sequence"/>
</dbReference>
<evidence type="ECO:0000313" key="2">
    <source>
        <dbReference type="Proteomes" id="UP001214854"/>
    </source>
</evidence>
<gene>
    <name evidence="1" type="ORF">PQU92_18225</name>
</gene>
<protein>
    <submittedName>
        <fullName evidence="1">Uncharacterized protein</fullName>
    </submittedName>
</protein>
<organism evidence="1 2">
    <name type="scientific">Asticcacaulis aquaticus</name>
    <dbReference type="NCBI Taxonomy" id="2984212"/>
    <lineage>
        <taxon>Bacteria</taxon>
        <taxon>Pseudomonadati</taxon>
        <taxon>Pseudomonadota</taxon>
        <taxon>Alphaproteobacteria</taxon>
        <taxon>Caulobacterales</taxon>
        <taxon>Caulobacteraceae</taxon>
        <taxon>Asticcacaulis</taxon>
    </lineage>
</organism>
<reference evidence="1 2" key="1">
    <citation type="submission" date="2023-01" db="EMBL/GenBank/DDBJ databases">
        <title>Novel species of the genus Asticcacaulis isolated from rivers.</title>
        <authorList>
            <person name="Lu H."/>
        </authorList>
    </citation>
    <scope>NUCLEOTIDE SEQUENCE [LARGE SCALE GENOMIC DNA]</scope>
    <source>
        <strain evidence="1 2">BYS171W</strain>
    </source>
</reference>
<sequence>MSTTYRVMLHGMNFRLKRYLLTHRYGFYTTRFVQAASEKEAEQLATGMVRQDSYLLKRLRNEPSDSPMIYLDDMEIWEDDLPAPNIGFTFYRY</sequence>
<dbReference type="EMBL" id="JAQQKX010000025">
    <property type="protein sequence ID" value="MDC7685224.1"/>
    <property type="molecule type" value="Genomic_DNA"/>
</dbReference>
<name>A0ABT5HZ07_9CAUL</name>
<comment type="caution">
    <text evidence="1">The sequence shown here is derived from an EMBL/GenBank/DDBJ whole genome shotgun (WGS) entry which is preliminary data.</text>
</comment>